<keyword evidence="2" id="KW-1185">Reference proteome</keyword>
<gene>
    <name evidence="1" type="ORF">MENTE1834_LOCUS12803</name>
</gene>
<sequence length="96" mass="10927">MFWVSLHEIGHVLGLSHSKVETAVMAPFYKDPSELVDWRNNYKTPELTHDDIKAAKAVYGNRNSPKPVRKDPLVDIFDNSDEGDNDRPRKGTNGNY</sequence>
<reference evidence="1" key="1">
    <citation type="submission" date="2023-11" db="EMBL/GenBank/DDBJ databases">
        <authorList>
            <person name="Poullet M."/>
        </authorList>
    </citation>
    <scope>NUCLEOTIDE SEQUENCE</scope>
    <source>
        <strain evidence="1">E1834</strain>
    </source>
</reference>
<evidence type="ECO:0000313" key="1">
    <source>
        <dbReference type="EMBL" id="CAK5048675.1"/>
    </source>
</evidence>
<comment type="caution">
    <text evidence="1">The sequence shown here is derived from an EMBL/GenBank/DDBJ whole genome shotgun (WGS) entry which is preliminary data.</text>
</comment>
<name>A0ACB0YIN7_MELEN</name>
<organism evidence="1 2">
    <name type="scientific">Meloidogyne enterolobii</name>
    <name type="common">Root-knot nematode worm</name>
    <name type="synonym">Meloidogyne mayaguensis</name>
    <dbReference type="NCBI Taxonomy" id="390850"/>
    <lineage>
        <taxon>Eukaryota</taxon>
        <taxon>Metazoa</taxon>
        <taxon>Ecdysozoa</taxon>
        <taxon>Nematoda</taxon>
        <taxon>Chromadorea</taxon>
        <taxon>Rhabditida</taxon>
        <taxon>Tylenchina</taxon>
        <taxon>Tylenchomorpha</taxon>
        <taxon>Tylenchoidea</taxon>
        <taxon>Meloidogynidae</taxon>
        <taxon>Meloidogyninae</taxon>
        <taxon>Meloidogyne</taxon>
    </lineage>
</organism>
<accession>A0ACB0YIN7</accession>
<dbReference type="Proteomes" id="UP001497535">
    <property type="component" value="Unassembled WGS sequence"/>
</dbReference>
<evidence type="ECO:0000313" key="2">
    <source>
        <dbReference type="Proteomes" id="UP001497535"/>
    </source>
</evidence>
<proteinExistence type="predicted"/>
<dbReference type="EMBL" id="CAVMJV010000013">
    <property type="protein sequence ID" value="CAK5048675.1"/>
    <property type="molecule type" value="Genomic_DNA"/>
</dbReference>
<protein>
    <submittedName>
        <fullName evidence="1">Uncharacterized protein</fullName>
    </submittedName>
</protein>